<organism evidence="12 13">
    <name type="scientific">Candidatus Kerfeldbacteria bacterium CG08_land_8_20_14_0_20_43_14</name>
    <dbReference type="NCBI Taxonomy" id="2014246"/>
    <lineage>
        <taxon>Bacteria</taxon>
        <taxon>Candidatus Kerfeldiibacteriota</taxon>
    </lineage>
</organism>
<evidence type="ECO:0000256" key="4">
    <source>
        <dbReference type="ARBA" id="ARBA00022478"/>
    </source>
</evidence>
<evidence type="ECO:0000313" key="12">
    <source>
        <dbReference type="EMBL" id="PIS40424.1"/>
    </source>
</evidence>
<reference evidence="13" key="1">
    <citation type="submission" date="2017-09" db="EMBL/GenBank/DDBJ databases">
        <title>Depth-based differentiation of microbial function through sediment-hosted aquifers and enrichment of novel symbionts in the deep terrestrial subsurface.</title>
        <authorList>
            <person name="Probst A.J."/>
            <person name="Ladd B."/>
            <person name="Jarett J.K."/>
            <person name="Geller-Mcgrath D.E."/>
            <person name="Sieber C.M.K."/>
            <person name="Emerson J.B."/>
            <person name="Anantharaman K."/>
            <person name="Thomas B.C."/>
            <person name="Malmstrom R."/>
            <person name="Stieglmeier M."/>
            <person name="Klingl A."/>
            <person name="Woyke T."/>
            <person name="Ryan C.M."/>
            <person name="Banfield J.F."/>
        </authorList>
    </citation>
    <scope>NUCLEOTIDE SEQUENCE [LARGE SCALE GENOMIC DNA]</scope>
</reference>
<dbReference type="AlphaFoldDB" id="A0A2H0YPJ8"/>
<dbReference type="InterPro" id="IPR036603">
    <property type="entry name" value="RBP11-like"/>
</dbReference>
<evidence type="ECO:0000256" key="8">
    <source>
        <dbReference type="ARBA" id="ARBA00032524"/>
    </source>
</evidence>
<evidence type="ECO:0000256" key="10">
    <source>
        <dbReference type="ARBA" id="ARBA00048552"/>
    </source>
</evidence>
<dbReference type="SUPFAM" id="SSF55257">
    <property type="entry name" value="RBP11-like subunits of RNA polymerase"/>
    <property type="match status" value="1"/>
</dbReference>
<dbReference type="GO" id="GO:0006351">
    <property type="term" value="P:DNA-templated transcription"/>
    <property type="evidence" value="ECO:0007669"/>
    <property type="project" value="InterPro"/>
</dbReference>
<dbReference type="GO" id="GO:0046983">
    <property type="term" value="F:protein dimerization activity"/>
    <property type="evidence" value="ECO:0007669"/>
    <property type="project" value="InterPro"/>
</dbReference>
<evidence type="ECO:0000256" key="3">
    <source>
        <dbReference type="ARBA" id="ARBA00015972"/>
    </source>
</evidence>
<dbReference type="Proteomes" id="UP000236845">
    <property type="component" value="Unassembled WGS sequence"/>
</dbReference>
<evidence type="ECO:0000256" key="9">
    <source>
        <dbReference type="ARBA" id="ARBA00033070"/>
    </source>
</evidence>
<evidence type="ECO:0000256" key="5">
    <source>
        <dbReference type="ARBA" id="ARBA00022679"/>
    </source>
</evidence>
<dbReference type="EMBL" id="PEXW01000071">
    <property type="protein sequence ID" value="PIS40424.1"/>
    <property type="molecule type" value="Genomic_DNA"/>
</dbReference>
<dbReference type="NCBIfam" id="NF003519">
    <property type="entry name" value="PRK05182.2-5"/>
    <property type="match status" value="1"/>
</dbReference>
<dbReference type="GO" id="GO:0000428">
    <property type="term" value="C:DNA-directed RNA polymerase complex"/>
    <property type="evidence" value="ECO:0007669"/>
    <property type="project" value="UniProtKB-KW"/>
</dbReference>
<evidence type="ECO:0000256" key="1">
    <source>
        <dbReference type="ARBA" id="ARBA00007123"/>
    </source>
</evidence>
<evidence type="ECO:0000256" key="6">
    <source>
        <dbReference type="ARBA" id="ARBA00022695"/>
    </source>
</evidence>
<dbReference type="InterPro" id="IPR036643">
    <property type="entry name" value="RNApol_insert_sf"/>
</dbReference>
<sequence>MEKIQLPSKVNFTEKSENEADFVIEPCYPGYGTTLGNALRRVLLSSLPGAAITAVKISGATHEFSTLPHVKEDMVDLILNLKGIRLKMFEGESAVVAVKVKGEKVLTAGDLKCPSNVEVKNPEHVIAHLTDKSALLEMELTVGIGRGYIPVEMREKERLDLGTVAIDAIYTPVKNVNFHVENVRVGQMTNYDKVTISVVTDGTVSPLQAFHDASKMLVEHFEHLISSLPLPEASLPEKAEAKSKKKPKKER</sequence>
<evidence type="ECO:0000313" key="13">
    <source>
        <dbReference type="Proteomes" id="UP000236845"/>
    </source>
</evidence>
<comment type="similarity">
    <text evidence="1">Belongs to the RNA polymerase alpha chain family.</text>
</comment>
<dbReference type="GO" id="GO:0005737">
    <property type="term" value="C:cytoplasm"/>
    <property type="evidence" value="ECO:0007669"/>
    <property type="project" value="UniProtKB-ARBA"/>
</dbReference>
<protein>
    <recommendedName>
        <fullName evidence="3">DNA-directed RNA polymerase subunit alpha</fullName>
        <ecNumber evidence="2">2.7.7.6</ecNumber>
    </recommendedName>
    <alternativeName>
        <fullName evidence="9">RNA polymerase subunit alpha</fullName>
    </alternativeName>
    <alternativeName>
        <fullName evidence="8">Transcriptase subunit alpha</fullName>
    </alternativeName>
</protein>
<feature type="domain" description="DNA-directed RNA polymerase RpoA/D/Rpb3-type" evidence="11">
    <location>
        <begin position="19"/>
        <end position="227"/>
    </location>
</feature>
<proteinExistence type="inferred from homology"/>
<keyword evidence="5" id="KW-0808">Transferase</keyword>
<keyword evidence="4 12" id="KW-0240">DNA-directed RNA polymerase</keyword>
<dbReference type="Gene3D" id="2.170.120.12">
    <property type="entry name" value="DNA-directed RNA polymerase, insert domain"/>
    <property type="match status" value="1"/>
</dbReference>
<dbReference type="InterPro" id="IPR011262">
    <property type="entry name" value="DNA-dir_RNA_pol_insert"/>
</dbReference>
<keyword evidence="6" id="KW-0548">Nucleotidyltransferase</keyword>
<dbReference type="SUPFAM" id="SSF56553">
    <property type="entry name" value="Insert subdomain of RNA polymerase alpha subunit"/>
    <property type="match status" value="1"/>
</dbReference>
<dbReference type="Pfam" id="PF01193">
    <property type="entry name" value="RNA_pol_L"/>
    <property type="match status" value="1"/>
</dbReference>
<evidence type="ECO:0000256" key="2">
    <source>
        <dbReference type="ARBA" id="ARBA00012418"/>
    </source>
</evidence>
<evidence type="ECO:0000256" key="7">
    <source>
        <dbReference type="ARBA" id="ARBA00023163"/>
    </source>
</evidence>
<dbReference type="EC" id="2.7.7.6" evidence="2"/>
<dbReference type="Gene3D" id="3.30.1360.10">
    <property type="entry name" value="RNA polymerase, RBP11-like subunit"/>
    <property type="match status" value="1"/>
</dbReference>
<accession>A0A2H0YPJ8</accession>
<comment type="caution">
    <text evidence="12">The sequence shown here is derived from an EMBL/GenBank/DDBJ whole genome shotgun (WGS) entry which is preliminary data.</text>
</comment>
<dbReference type="GO" id="GO:0003677">
    <property type="term" value="F:DNA binding"/>
    <property type="evidence" value="ECO:0007669"/>
    <property type="project" value="InterPro"/>
</dbReference>
<keyword evidence="7" id="KW-0804">Transcription</keyword>
<comment type="catalytic activity">
    <reaction evidence="10">
        <text>RNA(n) + a ribonucleoside 5'-triphosphate = RNA(n+1) + diphosphate</text>
        <dbReference type="Rhea" id="RHEA:21248"/>
        <dbReference type="Rhea" id="RHEA-COMP:14527"/>
        <dbReference type="Rhea" id="RHEA-COMP:17342"/>
        <dbReference type="ChEBI" id="CHEBI:33019"/>
        <dbReference type="ChEBI" id="CHEBI:61557"/>
        <dbReference type="ChEBI" id="CHEBI:140395"/>
        <dbReference type="EC" id="2.7.7.6"/>
    </reaction>
</comment>
<evidence type="ECO:0000259" key="11">
    <source>
        <dbReference type="SMART" id="SM00662"/>
    </source>
</evidence>
<name>A0A2H0YPJ8_9BACT</name>
<gene>
    <name evidence="12" type="ORF">COT26_03450</name>
</gene>
<dbReference type="NCBIfam" id="TIGR02027">
    <property type="entry name" value="rpoA"/>
    <property type="match status" value="1"/>
</dbReference>
<dbReference type="FunFam" id="2.170.120.12:FF:000001">
    <property type="entry name" value="DNA-directed RNA polymerase subunit alpha"/>
    <property type="match status" value="1"/>
</dbReference>
<dbReference type="InterPro" id="IPR011773">
    <property type="entry name" value="DNA-dir_RpoA"/>
</dbReference>
<dbReference type="SMART" id="SM00662">
    <property type="entry name" value="RPOLD"/>
    <property type="match status" value="1"/>
</dbReference>
<dbReference type="GO" id="GO:0003899">
    <property type="term" value="F:DNA-directed RNA polymerase activity"/>
    <property type="evidence" value="ECO:0007669"/>
    <property type="project" value="UniProtKB-EC"/>
</dbReference>
<dbReference type="Pfam" id="PF01000">
    <property type="entry name" value="RNA_pol_A_bac"/>
    <property type="match status" value="1"/>
</dbReference>
<dbReference type="CDD" id="cd06928">
    <property type="entry name" value="RNAP_alpha_NTD"/>
    <property type="match status" value="1"/>
</dbReference>
<dbReference type="InterPro" id="IPR011263">
    <property type="entry name" value="DNA-dir_RNA_pol_RpoA/D/Rpb3"/>
</dbReference>